<evidence type="ECO:0000313" key="2">
    <source>
        <dbReference type="EMBL" id="SFB48816.1"/>
    </source>
</evidence>
<name>A0A1I1BGN8_9GAMM</name>
<dbReference type="PROSITE" id="PS51257">
    <property type="entry name" value="PROKAR_LIPOPROTEIN"/>
    <property type="match status" value="1"/>
</dbReference>
<feature type="chain" id="PRO_5045157434" description="DUF2790 domain-containing protein" evidence="1">
    <location>
        <begin position="21"/>
        <end position="89"/>
    </location>
</feature>
<feature type="signal peptide" evidence="1">
    <location>
        <begin position="1"/>
        <end position="20"/>
    </location>
</feature>
<keyword evidence="1" id="KW-0732">Signal</keyword>
<evidence type="ECO:0000256" key="1">
    <source>
        <dbReference type="SAM" id="SignalP"/>
    </source>
</evidence>
<protein>
    <recommendedName>
        <fullName evidence="4">DUF2790 domain-containing protein</fullName>
    </recommendedName>
</protein>
<evidence type="ECO:0008006" key="4">
    <source>
        <dbReference type="Google" id="ProtNLM"/>
    </source>
</evidence>
<dbReference type="Proteomes" id="UP000198861">
    <property type="component" value="Unassembled WGS sequence"/>
</dbReference>
<dbReference type="InterPro" id="IPR021245">
    <property type="entry name" value="DUF2790"/>
</dbReference>
<keyword evidence="3" id="KW-1185">Reference proteome</keyword>
<dbReference type="Gene3D" id="2.30.140.50">
    <property type="entry name" value="Protein of unknown function DUF2790"/>
    <property type="match status" value="1"/>
</dbReference>
<comment type="caution">
    <text evidence="2">The sequence shown here is derived from an EMBL/GenBank/DDBJ whole genome shotgun (WGS) entry which is preliminary data.</text>
</comment>
<dbReference type="RefSeq" id="WP_090621873.1">
    <property type="nucleotide sequence ID" value="NZ_FNYO01000007.1"/>
</dbReference>
<organism evidence="2 3">
    <name type="scientific">Azotobacter beijerinckii</name>
    <dbReference type="NCBI Taxonomy" id="170623"/>
    <lineage>
        <taxon>Bacteria</taxon>
        <taxon>Pseudomonadati</taxon>
        <taxon>Pseudomonadota</taxon>
        <taxon>Gammaproteobacteria</taxon>
        <taxon>Pseudomonadales</taxon>
        <taxon>Pseudomonadaceae</taxon>
        <taxon>Azotobacter</taxon>
    </lineage>
</organism>
<sequence length="89" mass="9738">MKAKALALLALAGISCMVAADELPISANHSKSLEVEHYRYGMHPDIARVIRTSAVPNVCQAAPVQMTYEDHHGQRHVMEYMAMGKGCTN</sequence>
<reference evidence="2 3" key="1">
    <citation type="submission" date="2016-10" db="EMBL/GenBank/DDBJ databases">
        <authorList>
            <person name="Varghese N."/>
            <person name="Submissions S."/>
        </authorList>
    </citation>
    <scope>NUCLEOTIDE SEQUENCE [LARGE SCALE GENOMIC DNA]</scope>
    <source>
        <strain evidence="2 3">DSM 282</strain>
    </source>
</reference>
<accession>A0A1I1BGN8</accession>
<proteinExistence type="predicted"/>
<dbReference type="Pfam" id="PF10976">
    <property type="entry name" value="DUF2790"/>
    <property type="match status" value="1"/>
</dbReference>
<dbReference type="EMBL" id="FOKJ01000059">
    <property type="protein sequence ID" value="SFB48816.1"/>
    <property type="molecule type" value="Genomic_DNA"/>
</dbReference>
<evidence type="ECO:0000313" key="3">
    <source>
        <dbReference type="Proteomes" id="UP000198861"/>
    </source>
</evidence>
<gene>
    <name evidence="2" type="ORF">SAMN04244571_03177</name>
</gene>